<dbReference type="EnsemblPlants" id="KEH23695">
    <property type="protein sequence ID" value="KEH23695"/>
    <property type="gene ID" value="MTR_7g094160"/>
</dbReference>
<dbReference type="Proteomes" id="UP000002051">
    <property type="component" value="Unassembled WGS sequence"/>
</dbReference>
<organism evidence="1 3">
    <name type="scientific">Medicago truncatula</name>
    <name type="common">Barrel medic</name>
    <name type="synonym">Medicago tribuloides</name>
    <dbReference type="NCBI Taxonomy" id="3880"/>
    <lineage>
        <taxon>Eukaryota</taxon>
        <taxon>Viridiplantae</taxon>
        <taxon>Streptophyta</taxon>
        <taxon>Embryophyta</taxon>
        <taxon>Tracheophyta</taxon>
        <taxon>Spermatophyta</taxon>
        <taxon>Magnoliopsida</taxon>
        <taxon>eudicotyledons</taxon>
        <taxon>Gunneridae</taxon>
        <taxon>Pentapetalae</taxon>
        <taxon>rosids</taxon>
        <taxon>fabids</taxon>
        <taxon>Fabales</taxon>
        <taxon>Fabaceae</taxon>
        <taxon>Papilionoideae</taxon>
        <taxon>50 kb inversion clade</taxon>
        <taxon>NPAAA clade</taxon>
        <taxon>Hologalegina</taxon>
        <taxon>IRL clade</taxon>
        <taxon>Trifolieae</taxon>
        <taxon>Medicago</taxon>
    </lineage>
</organism>
<gene>
    <name evidence="1" type="ordered locus">MTR_7g094160</name>
</gene>
<proteinExistence type="predicted"/>
<reference evidence="1 3" key="2">
    <citation type="journal article" date="2014" name="BMC Genomics">
        <title>An improved genome release (version Mt4.0) for the model legume Medicago truncatula.</title>
        <authorList>
            <person name="Tang H."/>
            <person name="Krishnakumar V."/>
            <person name="Bidwell S."/>
            <person name="Rosen B."/>
            <person name="Chan A."/>
            <person name="Zhou S."/>
            <person name="Gentzbittel L."/>
            <person name="Childs K.L."/>
            <person name="Yandell M."/>
            <person name="Gundlach H."/>
            <person name="Mayer K.F."/>
            <person name="Schwartz D.C."/>
            <person name="Town C.D."/>
        </authorList>
    </citation>
    <scope>GENOME REANNOTATION</scope>
    <source>
        <strain evidence="1">A17</strain>
        <strain evidence="2 3">cv. Jemalong A17</strain>
    </source>
</reference>
<evidence type="ECO:0000313" key="3">
    <source>
        <dbReference type="Proteomes" id="UP000002051"/>
    </source>
</evidence>
<dbReference type="EMBL" id="CM001223">
    <property type="protein sequence ID" value="KEH23695.1"/>
    <property type="molecule type" value="Genomic_DNA"/>
</dbReference>
<name>A0A072UCW4_MEDTR</name>
<dbReference type="AlphaFoldDB" id="A0A072UCW4"/>
<sequence>MQEAWSSLVYLKGDHHGLASVYLKWSSDKGIADSTTPRLQRSISPTVVYRTTLKQLDPIPTSKTHKPS</sequence>
<reference evidence="2" key="3">
    <citation type="submission" date="2015-04" db="UniProtKB">
        <authorList>
            <consortium name="EnsemblPlants"/>
        </authorList>
    </citation>
    <scope>IDENTIFICATION</scope>
    <source>
        <strain evidence="2">cv. Jemalong A17</strain>
    </source>
</reference>
<accession>A0A072UCW4</accession>
<protein>
    <submittedName>
        <fullName evidence="1 2">Uncharacterized protein</fullName>
    </submittedName>
</protein>
<evidence type="ECO:0000313" key="1">
    <source>
        <dbReference type="EMBL" id="KEH23695.1"/>
    </source>
</evidence>
<reference evidence="1 3" key="1">
    <citation type="journal article" date="2011" name="Nature">
        <title>The Medicago genome provides insight into the evolution of rhizobial symbioses.</title>
        <authorList>
            <person name="Young N.D."/>
            <person name="Debelle F."/>
            <person name="Oldroyd G.E."/>
            <person name="Geurts R."/>
            <person name="Cannon S.B."/>
            <person name="Udvardi M.K."/>
            <person name="Benedito V.A."/>
            <person name="Mayer K.F."/>
            <person name="Gouzy J."/>
            <person name="Schoof H."/>
            <person name="Van de Peer Y."/>
            <person name="Proost S."/>
            <person name="Cook D.R."/>
            <person name="Meyers B.C."/>
            <person name="Spannagl M."/>
            <person name="Cheung F."/>
            <person name="De Mita S."/>
            <person name="Krishnakumar V."/>
            <person name="Gundlach H."/>
            <person name="Zhou S."/>
            <person name="Mudge J."/>
            <person name="Bharti A.K."/>
            <person name="Murray J.D."/>
            <person name="Naoumkina M.A."/>
            <person name="Rosen B."/>
            <person name="Silverstein K.A."/>
            <person name="Tang H."/>
            <person name="Rombauts S."/>
            <person name="Zhao P.X."/>
            <person name="Zhou P."/>
            <person name="Barbe V."/>
            <person name="Bardou P."/>
            <person name="Bechner M."/>
            <person name="Bellec A."/>
            <person name="Berger A."/>
            <person name="Berges H."/>
            <person name="Bidwell S."/>
            <person name="Bisseling T."/>
            <person name="Choisne N."/>
            <person name="Couloux A."/>
            <person name="Denny R."/>
            <person name="Deshpande S."/>
            <person name="Dai X."/>
            <person name="Doyle J.J."/>
            <person name="Dudez A.M."/>
            <person name="Farmer A.D."/>
            <person name="Fouteau S."/>
            <person name="Franken C."/>
            <person name="Gibelin C."/>
            <person name="Gish J."/>
            <person name="Goldstein S."/>
            <person name="Gonzalez A.J."/>
            <person name="Green P.J."/>
            <person name="Hallab A."/>
            <person name="Hartog M."/>
            <person name="Hua A."/>
            <person name="Humphray S.J."/>
            <person name="Jeong D.H."/>
            <person name="Jing Y."/>
            <person name="Jocker A."/>
            <person name="Kenton S.M."/>
            <person name="Kim D.J."/>
            <person name="Klee K."/>
            <person name="Lai H."/>
            <person name="Lang C."/>
            <person name="Lin S."/>
            <person name="Macmil S.L."/>
            <person name="Magdelenat G."/>
            <person name="Matthews L."/>
            <person name="McCorrison J."/>
            <person name="Monaghan E.L."/>
            <person name="Mun J.H."/>
            <person name="Najar F.Z."/>
            <person name="Nicholson C."/>
            <person name="Noirot C."/>
            <person name="O'Bleness M."/>
            <person name="Paule C.R."/>
            <person name="Poulain J."/>
            <person name="Prion F."/>
            <person name="Qin B."/>
            <person name="Qu C."/>
            <person name="Retzel E.F."/>
            <person name="Riddle C."/>
            <person name="Sallet E."/>
            <person name="Samain S."/>
            <person name="Samson N."/>
            <person name="Sanders I."/>
            <person name="Saurat O."/>
            <person name="Scarpelli C."/>
            <person name="Schiex T."/>
            <person name="Segurens B."/>
            <person name="Severin A.J."/>
            <person name="Sherrier D.J."/>
            <person name="Shi R."/>
            <person name="Sims S."/>
            <person name="Singer S.R."/>
            <person name="Sinharoy S."/>
            <person name="Sterck L."/>
            <person name="Viollet A."/>
            <person name="Wang B.B."/>
            <person name="Wang K."/>
            <person name="Wang M."/>
            <person name="Wang X."/>
            <person name="Warfsmann J."/>
            <person name="Weissenbach J."/>
            <person name="White D.D."/>
            <person name="White J.D."/>
            <person name="Wiley G.B."/>
            <person name="Wincker P."/>
            <person name="Xing Y."/>
            <person name="Yang L."/>
            <person name="Yao Z."/>
            <person name="Ying F."/>
            <person name="Zhai J."/>
            <person name="Zhou L."/>
            <person name="Zuber A."/>
            <person name="Denarie J."/>
            <person name="Dixon R.A."/>
            <person name="May G.D."/>
            <person name="Schwartz D.C."/>
            <person name="Rogers J."/>
            <person name="Quetier F."/>
            <person name="Town C.D."/>
            <person name="Roe B.A."/>
        </authorList>
    </citation>
    <scope>NUCLEOTIDE SEQUENCE [LARGE SCALE GENOMIC DNA]</scope>
    <source>
        <strain evidence="1">A17</strain>
        <strain evidence="2 3">cv. Jemalong A17</strain>
    </source>
</reference>
<evidence type="ECO:0000313" key="2">
    <source>
        <dbReference type="EnsemblPlants" id="KEH23695"/>
    </source>
</evidence>
<dbReference type="HOGENOM" id="CLU_2797837_0_0_1"/>
<keyword evidence="3" id="KW-1185">Reference proteome</keyword>